<keyword evidence="1" id="KW-0472">Membrane</keyword>
<evidence type="ECO:0000256" key="1">
    <source>
        <dbReference type="SAM" id="Phobius"/>
    </source>
</evidence>
<dbReference type="Pfam" id="PF26566">
    <property type="entry name" value="PH_40"/>
    <property type="match status" value="1"/>
</dbReference>
<keyword evidence="4" id="KW-1185">Reference proteome</keyword>
<dbReference type="Proteomes" id="UP000321204">
    <property type="component" value="Chromosome"/>
</dbReference>
<protein>
    <recommendedName>
        <fullName evidence="2">PH domain-containing protein</fullName>
    </recommendedName>
</protein>
<name>A0A5B8UQ50_9BACT</name>
<accession>A0A5B8UQ50</accession>
<organism evidence="3 4">
    <name type="scientific">Flavisolibacter ginsenosidimutans</name>
    <dbReference type="NCBI Taxonomy" id="661481"/>
    <lineage>
        <taxon>Bacteria</taxon>
        <taxon>Pseudomonadati</taxon>
        <taxon>Bacteroidota</taxon>
        <taxon>Chitinophagia</taxon>
        <taxon>Chitinophagales</taxon>
        <taxon>Chitinophagaceae</taxon>
        <taxon>Flavisolibacter</taxon>
    </lineage>
</organism>
<feature type="transmembrane region" description="Helical" evidence="1">
    <location>
        <begin position="145"/>
        <end position="166"/>
    </location>
</feature>
<proteinExistence type="predicted"/>
<evidence type="ECO:0000313" key="3">
    <source>
        <dbReference type="EMBL" id="QEC58379.1"/>
    </source>
</evidence>
<gene>
    <name evidence="3" type="ORF">FSB75_21555</name>
</gene>
<dbReference type="EMBL" id="CP042433">
    <property type="protein sequence ID" value="QEC58379.1"/>
    <property type="molecule type" value="Genomic_DNA"/>
</dbReference>
<keyword evidence="1" id="KW-0812">Transmembrane</keyword>
<feature type="transmembrane region" description="Helical" evidence="1">
    <location>
        <begin position="172"/>
        <end position="200"/>
    </location>
</feature>
<feature type="domain" description="PH" evidence="2">
    <location>
        <begin position="135"/>
        <end position="279"/>
    </location>
</feature>
<evidence type="ECO:0000313" key="4">
    <source>
        <dbReference type="Proteomes" id="UP000321204"/>
    </source>
</evidence>
<dbReference type="KEGG" id="fgg:FSB75_21555"/>
<reference evidence="3 4" key="1">
    <citation type="journal article" date="2015" name="Int. J. Syst. Evol. Microbiol.">
        <title>Flavisolibacter ginsenosidimutans sp. nov., with ginsenoside-converting activity isolated from soil used for cultivating ginseng.</title>
        <authorList>
            <person name="Zhao Y."/>
            <person name="Liu Q."/>
            <person name="Kang M.S."/>
            <person name="Jin F."/>
            <person name="Yu H."/>
            <person name="Im W.T."/>
        </authorList>
    </citation>
    <scope>NUCLEOTIDE SEQUENCE [LARGE SCALE GENOMIC DNA]</scope>
    <source>
        <strain evidence="3 4">Gsoil 636</strain>
    </source>
</reference>
<dbReference type="InterPro" id="IPR058916">
    <property type="entry name" value="PH_40"/>
</dbReference>
<evidence type="ECO:0000259" key="2">
    <source>
        <dbReference type="Pfam" id="PF26566"/>
    </source>
</evidence>
<dbReference type="AlphaFoldDB" id="A0A5B8UQ50"/>
<keyword evidence="1" id="KW-1133">Transmembrane helix</keyword>
<sequence length="296" mass="35058">MTKLISKVQYKNFEPGEFIDIRKRDYEETVMLLENFPWENQRDKIVIELTNPSVTIEGKNNDYLKCAVFFNQKYVLHYMDASQTLFTKSFLHLRDGYEYIKNYFLQAQFDTTQFKKENTWLQHNLKHFVTQDFNYLVTPKSIKNYLLSTSGMNFCLSVFFVILFFTKGVNSINVLALIVLLTVMFLVGGGLHLLVFFNYYRYVKDKILIMSKGNDTFYFGNVDNPLRYDKRNILQYTTIRSRGSRNQFSGFAIVEIAFKDGTVLKIPNLLVDYAALEQKLFEYRRVEVNKFPWLRP</sequence>
<dbReference type="OrthoDB" id="662406at2"/>
<dbReference type="RefSeq" id="WP_146791676.1">
    <property type="nucleotide sequence ID" value="NZ_CP042433.1"/>
</dbReference>